<proteinExistence type="predicted"/>
<organism evidence="3 4">
    <name type="scientific">Streptomyces pilosus</name>
    <dbReference type="NCBI Taxonomy" id="28893"/>
    <lineage>
        <taxon>Bacteria</taxon>
        <taxon>Bacillati</taxon>
        <taxon>Actinomycetota</taxon>
        <taxon>Actinomycetes</taxon>
        <taxon>Kitasatosporales</taxon>
        <taxon>Streptomycetaceae</taxon>
        <taxon>Streptomyces</taxon>
    </lineage>
</organism>
<feature type="region of interest" description="Disordered" evidence="1">
    <location>
        <begin position="98"/>
        <end position="130"/>
    </location>
</feature>
<feature type="transmembrane region" description="Helical" evidence="2">
    <location>
        <begin position="38"/>
        <end position="61"/>
    </location>
</feature>
<dbReference type="RefSeq" id="WP_189557162.1">
    <property type="nucleotide sequence ID" value="NZ_BMTE01000015.1"/>
</dbReference>
<keyword evidence="2" id="KW-0472">Membrane</keyword>
<protein>
    <submittedName>
        <fullName evidence="3">Uncharacterized protein</fullName>
    </submittedName>
</protein>
<dbReference type="EMBL" id="BMTU01000003">
    <property type="protein sequence ID" value="GGQ72008.1"/>
    <property type="molecule type" value="Genomic_DNA"/>
</dbReference>
<keyword evidence="2" id="KW-0812">Transmembrane</keyword>
<reference evidence="3" key="1">
    <citation type="journal article" date="2014" name="Int. J. Syst. Evol. Microbiol.">
        <title>Complete genome sequence of Corynebacterium casei LMG S-19264T (=DSM 44701T), isolated from a smear-ripened cheese.</title>
        <authorList>
            <consortium name="US DOE Joint Genome Institute (JGI-PGF)"/>
            <person name="Walter F."/>
            <person name="Albersmeier A."/>
            <person name="Kalinowski J."/>
            <person name="Ruckert C."/>
        </authorList>
    </citation>
    <scope>NUCLEOTIDE SEQUENCE</scope>
    <source>
        <strain evidence="3">JCM 4403</strain>
    </source>
</reference>
<evidence type="ECO:0000313" key="3">
    <source>
        <dbReference type="EMBL" id="GGQ72008.1"/>
    </source>
</evidence>
<comment type="caution">
    <text evidence="3">The sequence shown here is derived from an EMBL/GenBank/DDBJ whole genome shotgun (WGS) entry which is preliminary data.</text>
</comment>
<evidence type="ECO:0000256" key="1">
    <source>
        <dbReference type="SAM" id="MobiDB-lite"/>
    </source>
</evidence>
<gene>
    <name evidence="3" type="ORF">GCM10010280_17780</name>
</gene>
<dbReference type="NCBIfam" id="NF041681">
    <property type="entry name" value="HGxxPAAW"/>
    <property type="match status" value="1"/>
</dbReference>
<name>A0A918BL95_9ACTN</name>
<feature type="transmembrane region" description="Helical" evidence="2">
    <location>
        <begin position="12"/>
        <end position="32"/>
    </location>
</feature>
<sequence>MSAHPYDHGHTVAGWTGFAVAIAGTTVLGVGVCAGSGPLLIAGAGVVVVSLLVTWGLHLAGWGKPSGPRPRDQWDWRVRDAGAREGHTECVGCLLAGRGRKPAAPAPVRNARPAARGEARAAAGTAAAGG</sequence>
<keyword evidence="2" id="KW-1133">Transmembrane helix</keyword>
<reference evidence="3" key="2">
    <citation type="submission" date="2020-09" db="EMBL/GenBank/DDBJ databases">
        <authorList>
            <person name="Sun Q."/>
            <person name="Ohkuma M."/>
        </authorList>
    </citation>
    <scope>NUCLEOTIDE SEQUENCE</scope>
    <source>
        <strain evidence="3">JCM 4403</strain>
    </source>
</reference>
<keyword evidence="4" id="KW-1185">Reference proteome</keyword>
<accession>A0A918BL95</accession>
<evidence type="ECO:0000313" key="4">
    <source>
        <dbReference type="Proteomes" id="UP000656732"/>
    </source>
</evidence>
<feature type="compositionally biased region" description="Low complexity" evidence="1">
    <location>
        <begin position="102"/>
        <end position="130"/>
    </location>
</feature>
<dbReference type="AlphaFoldDB" id="A0A918BL95"/>
<dbReference type="Proteomes" id="UP000656732">
    <property type="component" value="Unassembled WGS sequence"/>
</dbReference>
<evidence type="ECO:0000256" key="2">
    <source>
        <dbReference type="SAM" id="Phobius"/>
    </source>
</evidence>